<comment type="similarity">
    <text evidence="1">Belongs to the PCNA family.</text>
</comment>
<dbReference type="InterPro" id="IPR046938">
    <property type="entry name" value="DNA_clamp_sf"/>
</dbReference>
<evidence type="ECO:0000256" key="1">
    <source>
        <dbReference type="ARBA" id="ARBA00010462"/>
    </source>
</evidence>
<dbReference type="Pfam" id="PF02747">
    <property type="entry name" value="PCNA_C"/>
    <property type="match status" value="1"/>
</dbReference>
<sequence length="248" mass="26770">MSFEAIVPVQSLEAALDPVDALVDECKVRLNEDALSIRAVDPANVGMVDMTLDESAFETYDADGGVIGVNLERLLDVVGMGSSGDLVHLALNESTRKLEIEIDELSYTLALIDPDSIRKEPDIPDLDLPASVAFEGEQFARAVTATDLVSDHIRMDADPDAEAVVFSADGDTDDVELTLGADEIVSADVDEAVGSLFSLDYLEDMTRPVDSDVIVSLRLGSEMPVKFRYQAAEHVSVENLLAPRIQSE</sequence>
<dbReference type="Proteomes" id="UP000202528">
    <property type="component" value="Segment"/>
</dbReference>
<dbReference type="SUPFAM" id="SSF55979">
    <property type="entry name" value="DNA clamp"/>
    <property type="match status" value="2"/>
</dbReference>
<dbReference type="GO" id="GO:0006275">
    <property type="term" value="P:regulation of DNA replication"/>
    <property type="evidence" value="ECO:0007669"/>
    <property type="project" value="InterPro"/>
</dbReference>
<dbReference type="HAMAP" id="MF_00317">
    <property type="entry name" value="DNApol_clamp_arch"/>
    <property type="match status" value="1"/>
</dbReference>
<dbReference type="CDD" id="cd00577">
    <property type="entry name" value="PCNA"/>
    <property type="match status" value="1"/>
</dbReference>
<evidence type="ECO:0000259" key="3">
    <source>
        <dbReference type="Pfam" id="PF00705"/>
    </source>
</evidence>
<feature type="domain" description="Proliferating cell nuclear antigen PCNA N-terminal" evidence="3">
    <location>
        <begin position="14"/>
        <end position="99"/>
    </location>
</feature>
<dbReference type="GO" id="GO:0030337">
    <property type="term" value="F:DNA polymerase processivity factor activity"/>
    <property type="evidence" value="ECO:0007669"/>
    <property type="project" value="InterPro"/>
</dbReference>
<dbReference type="InterPro" id="IPR022648">
    <property type="entry name" value="Pr_cel_nuc_antig_N"/>
</dbReference>
<evidence type="ECO:0000313" key="6">
    <source>
        <dbReference type="Proteomes" id="UP000202528"/>
    </source>
</evidence>
<evidence type="ECO:0000259" key="4">
    <source>
        <dbReference type="Pfam" id="PF02747"/>
    </source>
</evidence>
<dbReference type="InterPro" id="IPR022659">
    <property type="entry name" value="Pr_cel_nuc_antig_CS"/>
</dbReference>
<dbReference type="GO" id="GO:0003677">
    <property type="term" value="F:DNA binding"/>
    <property type="evidence" value="ECO:0007669"/>
    <property type="project" value="UniProtKB-KW"/>
</dbReference>
<keyword evidence="6" id="KW-1185">Reference proteome</keyword>
<dbReference type="PANTHER" id="PTHR11352">
    <property type="entry name" value="PROLIFERATING CELL NUCLEAR ANTIGEN"/>
    <property type="match status" value="1"/>
</dbReference>
<dbReference type="NCBIfam" id="NF002222">
    <property type="entry name" value="PRK01115.1-5"/>
    <property type="match status" value="1"/>
</dbReference>
<dbReference type="Pfam" id="PF00705">
    <property type="entry name" value="PCNA_N"/>
    <property type="match status" value="1"/>
</dbReference>
<reference evidence="5 6" key="1">
    <citation type="submission" date="2010-09" db="EMBL/GenBank/DDBJ databases">
        <title>The Genome Sequence of Halorubrum phage CGphi46.</title>
        <authorList>
            <consortium name="The Broad Institute Genome Sequencing Platform"/>
            <person name="Henn M.R."/>
            <person name="Dillon J."/>
            <person name="Levin J."/>
            <person name="Malboeuf C."/>
            <person name="Casali M."/>
            <person name="Russ C."/>
            <person name="Lennon N."/>
            <person name="Chapman S.B."/>
            <person name="Erlich R."/>
            <person name="Young S.K."/>
            <person name="Yandava C."/>
            <person name="Zeng Q."/>
            <person name="Fitzgerald M.F."/>
            <person name="Alvarado L."/>
            <person name="Anderson S."/>
            <person name="Berlin A."/>
            <person name="Chen Z."/>
            <person name="Freedman E."/>
            <person name="Gellesch M."/>
            <person name="Goldberg J."/>
            <person name="Green L."/>
            <person name="Griggs A."/>
            <person name="Gujja S."/>
            <person name="Heilman E."/>
            <person name="Heiman D."/>
            <person name="Hollinger A."/>
            <person name="Howarth C."/>
            <person name="Larson L."/>
            <person name="Mehta T."/>
            <person name="Neiman D."/>
            <person name="Pearson M."/>
            <person name="Roberts A."/>
            <person name="Ryan E."/>
            <person name="Saif S."/>
            <person name="Shea T."/>
            <person name="Shenoy N."/>
            <person name="Sisk P."/>
            <person name="Stolte C."/>
            <person name="Sykes S."/>
            <person name="White J."/>
            <person name="Haas B."/>
            <person name="Nusbaum C."/>
            <person name="Birren B."/>
        </authorList>
    </citation>
    <scope>NUCLEOTIDE SEQUENCE [LARGE SCALE GENOMIC DNA]</scope>
    <source>
        <strain evidence="5 6">CGphi46</strain>
    </source>
</reference>
<dbReference type="EMBL" id="HQ332141">
    <property type="protein sequence ID" value="AGN33821.1"/>
    <property type="molecule type" value="Genomic_DNA"/>
</dbReference>
<dbReference type="InterPro" id="IPR022649">
    <property type="entry name" value="Pr_cel_nuc_antig_C"/>
</dbReference>
<protein>
    <submittedName>
        <fullName evidence="5">Proliferating cell nuclear antigen PcnA</fullName>
    </submittedName>
</protein>
<dbReference type="InterPro" id="IPR000730">
    <property type="entry name" value="Pr_cel_nuc_antig"/>
</dbReference>
<feature type="domain" description="Proliferating cell nuclear antigen PCNA C-terminal" evidence="4">
    <location>
        <begin position="123"/>
        <end position="243"/>
    </location>
</feature>
<dbReference type="PANTHER" id="PTHR11352:SF0">
    <property type="entry name" value="PROLIFERATING CELL NUCLEAR ANTIGEN"/>
    <property type="match status" value="1"/>
</dbReference>
<gene>
    <name evidence="5" type="ORF">HALG_00033</name>
</gene>
<evidence type="ECO:0000313" key="5">
    <source>
        <dbReference type="EMBL" id="AGN33821.1"/>
    </source>
</evidence>
<dbReference type="KEGG" id="vg:16045721"/>
<organism evidence="5 6">
    <name type="scientific">Halorubrum virus CGphi46</name>
    <dbReference type="NCBI Taxonomy" id="754066"/>
    <lineage>
        <taxon>Viruses</taxon>
        <taxon>Duplodnaviria</taxon>
        <taxon>Heunggongvirae</taxon>
        <taxon>Uroviricota</taxon>
        <taxon>Caudoviricetes</taxon>
        <taxon>Kirjokansivirales</taxon>
        <taxon>Graaviviridae</taxon>
        <taxon>Seejivirus</taxon>
        <taxon>Seejivirus salhabitans</taxon>
    </lineage>
</organism>
<name>R9TMM2_9CAUD</name>
<evidence type="ECO:0000256" key="2">
    <source>
        <dbReference type="ARBA" id="ARBA00023125"/>
    </source>
</evidence>
<dbReference type="GO" id="GO:0006272">
    <property type="term" value="P:leading strand elongation"/>
    <property type="evidence" value="ECO:0007669"/>
    <property type="project" value="TreeGrafter"/>
</dbReference>
<dbReference type="Gene3D" id="3.70.10.10">
    <property type="match status" value="1"/>
</dbReference>
<dbReference type="OrthoDB" id="25659at10239"/>
<dbReference type="RefSeq" id="YP_008126568.1">
    <property type="nucleotide sequence ID" value="NC_021537.1"/>
</dbReference>
<proteinExistence type="inferred from homology"/>
<dbReference type="GeneID" id="16045721"/>
<accession>R9TMM2</accession>
<keyword evidence="2" id="KW-0238">DNA-binding</keyword>
<dbReference type="PROSITE" id="PS01251">
    <property type="entry name" value="PCNA_1"/>
    <property type="match status" value="1"/>
</dbReference>